<evidence type="ECO:0000259" key="10">
    <source>
        <dbReference type="PROSITE" id="PS50262"/>
    </source>
</evidence>
<feature type="transmembrane region" description="Helical" evidence="9">
    <location>
        <begin position="62"/>
        <end position="83"/>
    </location>
</feature>
<feature type="transmembrane region" description="Helical" evidence="9">
    <location>
        <begin position="249"/>
        <end position="272"/>
    </location>
</feature>
<dbReference type="GO" id="GO:0004930">
    <property type="term" value="F:G protein-coupled receptor activity"/>
    <property type="evidence" value="ECO:0007669"/>
    <property type="project" value="UniProtKB-KW"/>
</dbReference>
<dbReference type="PROSITE" id="PS50262">
    <property type="entry name" value="G_PROTEIN_RECEP_F1_2"/>
    <property type="match status" value="1"/>
</dbReference>
<feature type="transmembrane region" description="Helical" evidence="9">
    <location>
        <begin position="189"/>
        <end position="216"/>
    </location>
</feature>
<gene>
    <name evidence="11" type="ORF">OCBIM_22009807mg</name>
</gene>
<dbReference type="PROSITE" id="PS00237">
    <property type="entry name" value="G_PROTEIN_RECEP_F1_1"/>
    <property type="match status" value="1"/>
</dbReference>
<feature type="transmembrane region" description="Helical" evidence="9">
    <location>
        <begin position="103"/>
        <end position="121"/>
    </location>
</feature>
<dbReference type="Pfam" id="PF00001">
    <property type="entry name" value="7tm_1"/>
    <property type="match status" value="1"/>
</dbReference>
<dbReference type="AlphaFoldDB" id="A0A0L8HPF4"/>
<dbReference type="Gene3D" id="1.20.1070.10">
    <property type="entry name" value="Rhodopsin 7-helix transmembrane proteins"/>
    <property type="match status" value="1"/>
</dbReference>
<dbReference type="PANTHER" id="PTHR45695:SF9">
    <property type="entry name" value="LEUCOKININ RECEPTOR"/>
    <property type="match status" value="1"/>
</dbReference>
<dbReference type="PANTHER" id="PTHR45695">
    <property type="entry name" value="LEUCOKININ RECEPTOR-RELATED"/>
    <property type="match status" value="1"/>
</dbReference>
<evidence type="ECO:0000256" key="6">
    <source>
        <dbReference type="ARBA" id="ARBA00023170"/>
    </source>
</evidence>
<evidence type="ECO:0000256" key="3">
    <source>
        <dbReference type="ARBA" id="ARBA00022989"/>
    </source>
</evidence>
<proteinExistence type="inferred from homology"/>
<dbReference type="InterPro" id="IPR017452">
    <property type="entry name" value="GPCR_Rhodpsn_7TM"/>
</dbReference>
<organism evidence="11">
    <name type="scientific">Octopus bimaculoides</name>
    <name type="common">California two-spotted octopus</name>
    <dbReference type="NCBI Taxonomy" id="37653"/>
    <lineage>
        <taxon>Eukaryota</taxon>
        <taxon>Metazoa</taxon>
        <taxon>Spiralia</taxon>
        <taxon>Lophotrochozoa</taxon>
        <taxon>Mollusca</taxon>
        <taxon>Cephalopoda</taxon>
        <taxon>Coleoidea</taxon>
        <taxon>Octopodiformes</taxon>
        <taxon>Octopoda</taxon>
        <taxon>Incirrata</taxon>
        <taxon>Octopodidae</taxon>
        <taxon>Octopus</taxon>
    </lineage>
</organism>
<feature type="transmembrane region" description="Helical" evidence="9">
    <location>
        <begin position="28"/>
        <end position="50"/>
    </location>
</feature>
<feature type="domain" description="G-protein coupled receptors family 1 profile" evidence="10">
    <location>
        <begin position="43"/>
        <end position="302"/>
    </location>
</feature>
<comment type="subcellular location">
    <subcellularLocation>
        <location evidence="1">Membrane</location>
        <topology evidence="1">Multi-pass membrane protein</topology>
    </subcellularLocation>
</comment>
<dbReference type="OrthoDB" id="6117944at2759"/>
<keyword evidence="2 8" id="KW-0812">Transmembrane</keyword>
<dbReference type="CDD" id="cd00637">
    <property type="entry name" value="7tm_classA_rhodopsin-like"/>
    <property type="match status" value="1"/>
</dbReference>
<keyword evidence="3 9" id="KW-1133">Transmembrane helix</keyword>
<dbReference type="InterPro" id="IPR000276">
    <property type="entry name" value="GPCR_Rhodpsn"/>
</dbReference>
<keyword evidence="6 8" id="KW-0675">Receptor</keyword>
<dbReference type="SMART" id="SM01381">
    <property type="entry name" value="7TM_GPCR_Srsx"/>
    <property type="match status" value="1"/>
</dbReference>
<reference evidence="11" key="1">
    <citation type="submission" date="2015-07" db="EMBL/GenBank/DDBJ databases">
        <title>MeaNS - Measles Nucleotide Surveillance Program.</title>
        <authorList>
            <person name="Tran T."/>
            <person name="Druce J."/>
        </authorList>
    </citation>
    <scope>NUCLEOTIDE SEQUENCE</scope>
    <source>
        <strain evidence="11">UCB-OBI-ISO-001</strain>
        <tissue evidence="11">Gonad</tissue>
    </source>
</reference>
<evidence type="ECO:0000256" key="7">
    <source>
        <dbReference type="ARBA" id="ARBA00023224"/>
    </source>
</evidence>
<evidence type="ECO:0000256" key="4">
    <source>
        <dbReference type="ARBA" id="ARBA00023040"/>
    </source>
</evidence>
<dbReference type="STRING" id="37653.A0A0L8HPF4"/>
<comment type="similarity">
    <text evidence="8">Belongs to the G-protein coupled receptor 1 family.</text>
</comment>
<dbReference type="PRINTS" id="PR00237">
    <property type="entry name" value="GPCRRHODOPSN"/>
</dbReference>
<keyword evidence="4 8" id="KW-0297">G-protein coupled receptor</keyword>
<evidence type="ECO:0000256" key="9">
    <source>
        <dbReference type="SAM" id="Phobius"/>
    </source>
</evidence>
<evidence type="ECO:0000256" key="8">
    <source>
        <dbReference type="RuleBase" id="RU000688"/>
    </source>
</evidence>
<evidence type="ECO:0000256" key="5">
    <source>
        <dbReference type="ARBA" id="ARBA00023136"/>
    </source>
</evidence>
<feature type="transmembrane region" description="Helical" evidence="9">
    <location>
        <begin position="141"/>
        <end position="161"/>
    </location>
</feature>
<dbReference type="GO" id="GO:0005886">
    <property type="term" value="C:plasma membrane"/>
    <property type="evidence" value="ECO:0007669"/>
    <property type="project" value="TreeGrafter"/>
</dbReference>
<dbReference type="EMBL" id="KQ417618">
    <property type="protein sequence ID" value="KOF91112.1"/>
    <property type="molecule type" value="Genomic_DNA"/>
</dbReference>
<keyword evidence="5 9" id="KW-0472">Membrane</keyword>
<evidence type="ECO:0000256" key="2">
    <source>
        <dbReference type="ARBA" id="ARBA00022692"/>
    </source>
</evidence>
<keyword evidence="7 8" id="KW-0807">Transducer</keyword>
<sequence length="331" mass="38002">MMAYSLNSTNHSKSIEDLNNDLYETNKIPIVFIGLFTPIGILGNFIVFYIYVCCLKRSTLNFLVEILALLDLICCFTALPLSVIKLQFPVLHPSAILCKFENFSVMFYCLASGLILTAISFERFNRICRPEKQQISRRSAIYITVVTCCSSVVVSLPDAWFSNLTPIHIYGLTIQICSQARALEQTAGFLLILSFIIIAIGFIVLMIVILVLNFWIWKTVRHHLRYTESRTHNLQKIKETNKKVKKMNITVLCIIILFFLSFTPELIVYFPLDTAFTQKGIIAKTLFKHMWVLNCTLNPLVYGFFNQDFRNEFMNIWTKCISCRTVTSSSS</sequence>
<name>A0A0L8HPF4_OCTBM</name>
<protein>
    <recommendedName>
        <fullName evidence="10">G-protein coupled receptors family 1 profile domain-containing protein</fullName>
    </recommendedName>
</protein>
<evidence type="ECO:0000313" key="11">
    <source>
        <dbReference type="EMBL" id="KOF91112.1"/>
    </source>
</evidence>
<dbReference type="SUPFAM" id="SSF81321">
    <property type="entry name" value="Family A G protein-coupled receptor-like"/>
    <property type="match status" value="1"/>
</dbReference>
<evidence type="ECO:0000256" key="1">
    <source>
        <dbReference type="ARBA" id="ARBA00004141"/>
    </source>
</evidence>
<accession>A0A0L8HPF4</accession>